<comment type="subcellular location">
    <subcellularLocation>
        <location evidence="2">Cytoplasm</location>
    </subcellularLocation>
    <subcellularLocation>
        <location evidence="1 9">Nucleus</location>
    </subcellularLocation>
</comment>
<dbReference type="SMART" id="SM00339">
    <property type="entry name" value="FH"/>
    <property type="match status" value="1"/>
</dbReference>
<dbReference type="PROSITE" id="PS50039">
    <property type="entry name" value="FORK_HEAD_3"/>
    <property type="match status" value="1"/>
</dbReference>
<dbReference type="Pfam" id="PF00250">
    <property type="entry name" value="Forkhead"/>
    <property type="match status" value="1"/>
</dbReference>
<sequence length="439" mass="47149">MEAVNPEMNANDYADFEQRVRSHTWPQRQLVHLELGTVAVSTADPSLSPGVNAQALLFHDSSASISATSSASLVEALKSNLSLIPDPDSDQKSQLVPKMGLSRGKQGFILCPKKIAFRTQSDMRLSTLDTDNAKFDGAYPSCRSYPSLSRVPGDIPSQHAVDALPTLSLSPEAETHSQAVTHSTLNGSQNVSPASSNAQFSVIKLVSVAGNTSGLLSVASSGEDISDSPISPSEHPIIDDGSVQNITVAPVDPHTASSSTPRAANDNNMSVKALPCSGTQSKITCSRSNMLNKCTSSRVVGSIDLSAAMPYFTAPACATGGPVEEDPEDPGERKPIKRKRVRKRLNGTVSQKKPNPWGEESYSDLIAKALKSTSDGRMRLNEIYNWFASNVPYFGNRTSQEQSAGWKVEFSLVPNHFCSMTAKKVNLTVCLFLSFRDES</sequence>
<evidence type="ECO:0000256" key="4">
    <source>
        <dbReference type="ARBA" id="ARBA00022490"/>
    </source>
</evidence>
<evidence type="ECO:0000313" key="12">
    <source>
        <dbReference type="Proteomes" id="UP000887581"/>
    </source>
</evidence>
<dbReference type="Proteomes" id="UP000887581">
    <property type="component" value="Unplaced"/>
</dbReference>
<keyword evidence="7" id="KW-0804">Transcription</keyword>
<accession>A0A915PUC3</accession>
<evidence type="ECO:0000256" key="8">
    <source>
        <dbReference type="ARBA" id="ARBA00023242"/>
    </source>
</evidence>
<dbReference type="InterPro" id="IPR036388">
    <property type="entry name" value="WH-like_DNA-bd_sf"/>
</dbReference>
<dbReference type="InterPro" id="IPR036390">
    <property type="entry name" value="WH_DNA-bd_sf"/>
</dbReference>
<reference evidence="13" key="1">
    <citation type="submission" date="2022-11" db="UniProtKB">
        <authorList>
            <consortium name="WormBaseParasite"/>
        </authorList>
    </citation>
    <scope>IDENTIFICATION</scope>
</reference>
<dbReference type="AlphaFoldDB" id="A0A915PUC3"/>
<organism evidence="12 13">
    <name type="scientific">Setaria digitata</name>
    <dbReference type="NCBI Taxonomy" id="48799"/>
    <lineage>
        <taxon>Eukaryota</taxon>
        <taxon>Metazoa</taxon>
        <taxon>Ecdysozoa</taxon>
        <taxon>Nematoda</taxon>
        <taxon>Chromadorea</taxon>
        <taxon>Rhabditida</taxon>
        <taxon>Spirurina</taxon>
        <taxon>Spiruromorpha</taxon>
        <taxon>Filarioidea</taxon>
        <taxon>Setariidae</taxon>
        <taxon>Setaria</taxon>
    </lineage>
</organism>
<dbReference type="WBParaSite" id="sdigi.contig43.g2737.t1">
    <property type="protein sequence ID" value="sdigi.contig43.g2737.t1"/>
    <property type="gene ID" value="sdigi.contig43.g2737"/>
</dbReference>
<dbReference type="SUPFAM" id="SSF46785">
    <property type="entry name" value="Winged helix' DNA-binding domain"/>
    <property type="match status" value="1"/>
</dbReference>
<evidence type="ECO:0000256" key="1">
    <source>
        <dbReference type="ARBA" id="ARBA00004123"/>
    </source>
</evidence>
<protein>
    <submittedName>
        <fullName evidence="13">Fork-head domain-containing protein</fullName>
    </submittedName>
</protein>
<dbReference type="PANTHER" id="PTHR45767">
    <property type="entry name" value="FORKHEAD BOX PROTEIN O"/>
    <property type="match status" value="1"/>
</dbReference>
<proteinExistence type="predicted"/>
<dbReference type="PANTHER" id="PTHR45767:SF2">
    <property type="entry name" value="FORKHEAD BOX PROTEIN O"/>
    <property type="match status" value="1"/>
</dbReference>
<keyword evidence="6 9" id="KW-0238">DNA-binding</keyword>
<keyword evidence="8 9" id="KW-0539">Nucleus</keyword>
<dbReference type="GO" id="GO:0005634">
    <property type="term" value="C:nucleus"/>
    <property type="evidence" value="ECO:0007669"/>
    <property type="project" value="UniProtKB-SubCell"/>
</dbReference>
<dbReference type="Gene3D" id="1.10.10.10">
    <property type="entry name" value="Winged helix-like DNA-binding domain superfamily/Winged helix DNA-binding domain"/>
    <property type="match status" value="1"/>
</dbReference>
<dbReference type="InterPro" id="IPR001766">
    <property type="entry name" value="Fork_head_dom"/>
</dbReference>
<dbReference type="GO" id="GO:0000978">
    <property type="term" value="F:RNA polymerase II cis-regulatory region sequence-specific DNA binding"/>
    <property type="evidence" value="ECO:0007669"/>
    <property type="project" value="TreeGrafter"/>
</dbReference>
<feature type="DNA-binding region" description="Fork-head" evidence="9">
    <location>
        <begin position="357"/>
        <end position="407"/>
    </location>
</feature>
<keyword evidence="3" id="KW-0217">Developmental protein</keyword>
<keyword evidence="12" id="KW-1185">Reference proteome</keyword>
<feature type="region of interest" description="Disordered" evidence="10">
    <location>
        <begin position="318"/>
        <end position="337"/>
    </location>
</feature>
<evidence type="ECO:0000256" key="3">
    <source>
        <dbReference type="ARBA" id="ARBA00022473"/>
    </source>
</evidence>
<keyword evidence="5" id="KW-0805">Transcription regulation</keyword>
<name>A0A915PUC3_9BILA</name>
<evidence type="ECO:0000313" key="13">
    <source>
        <dbReference type="WBParaSite" id="sdigi.contig43.g2737.t1"/>
    </source>
</evidence>
<keyword evidence="4" id="KW-0963">Cytoplasm</keyword>
<evidence type="ECO:0000259" key="11">
    <source>
        <dbReference type="PROSITE" id="PS50039"/>
    </source>
</evidence>
<dbReference type="GO" id="GO:0005737">
    <property type="term" value="C:cytoplasm"/>
    <property type="evidence" value="ECO:0007669"/>
    <property type="project" value="UniProtKB-SubCell"/>
</dbReference>
<feature type="domain" description="Fork-head" evidence="11">
    <location>
        <begin position="357"/>
        <end position="407"/>
    </location>
</feature>
<evidence type="ECO:0000256" key="5">
    <source>
        <dbReference type="ARBA" id="ARBA00023015"/>
    </source>
</evidence>
<evidence type="ECO:0000256" key="7">
    <source>
        <dbReference type="ARBA" id="ARBA00023163"/>
    </source>
</evidence>
<evidence type="ECO:0000256" key="10">
    <source>
        <dbReference type="SAM" id="MobiDB-lite"/>
    </source>
</evidence>
<evidence type="ECO:0000256" key="9">
    <source>
        <dbReference type="PROSITE-ProRule" id="PRU00089"/>
    </source>
</evidence>
<dbReference type="GO" id="GO:0000981">
    <property type="term" value="F:DNA-binding transcription factor activity, RNA polymerase II-specific"/>
    <property type="evidence" value="ECO:0007669"/>
    <property type="project" value="TreeGrafter"/>
</dbReference>
<evidence type="ECO:0000256" key="2">
    <source>
        <dbReference type="ARBA" id="ARBA00004496"/>
    </source>
</evidence>
<evidence type="ECO:0000256" key="6">
    <source>
        <dbReference type="ARBA" id="ARBA00023125"/>
    </source>
</evidence>